<organism evidence="7 8">
    <name type="scientific">Pulveribacter suum</name>
    <dbReference type="NCBI Taxonomy" id="2116657"/>
    <lineage>
        <taxon>Bacteria</taxon>
        <taxon>Pseudomonadati</taxon>
        <taxon>Pseudomonadota</taxon>
        <taxon>Betaproteobacteria</taxon>
        <taxon>Burkholderiales</taxon>
        <taxon>Comamonadaceae</taxon>
        <taxon>Pulveribacter</taxon>
    </lineage>
</organism>
<dbReference type="EMBL" id="CP027792">
    <property type="protein sequence ID" value="AVP58396.1"/>
    <property type="molecule type" value="Genomic_DNA"/>
</dbReference>
<dbReference type="AlphaFoldDB" id="A0A2P1NN14"/>
<feature type="domain" description="C-type lysozyme inhibitor" evidence="6">
    <location>
        <begin position="75"/>
        <end position="137"/>
    </location>
</feature>
<keyword evidence="3" id="KW-0564">Palmitate</keyword>
<evidence type="ECO:0000313" key="7">
    <source>
        <dbReference type="EMBL" id="AVP58396.1"/>
    </source>
</evidence>
<dbReference type="KEGG" id="melm:C7H73_12445"/>
<gene>
    <name evidence="7" type="ORF">C7H73_12445</name>
</gene>
<keyword evidence="8" id="KW-1185">Reference proteome</keyword>
<accession>A0A2P1NN14</accession>
<dbReference type="Proteomes" id="UP000241829">
    <property type="component" value="Chromosome"/>
</dbReference>
<dbReference type="SUPFAM" id="SSF141488">
    <property type="entry name" value="YdhA-like"/>
    <property type="match status" value="1"/>
</dbReference>
<keyword evidence="1" id="KW-0732">Signal</keyword>
<evidence type="ECO:0000256" key="2">
    <source>
        <dbReference type="ARBA" id="ARBA00023136"/>
    </source>
</evidence>
<evidence type="ECO:0000256" key="1">
    <source>
        <dbReference type="ARBA" id="ARBA00022729"/>
    </source>
</evidence>
<proteinExistence type="predicted"/>
<name>A0A2P1NN14_9BURK</name>
<evidence type="ECO:0000259" key="6">
    <source>
        <dbReference type="Pfam" id="PF09864"/>
    </source>
</evidence>
<protein>
    <recommendedName>
        <fullName evidence="6">C-type lysozyme inhibitor domain-containing protein</fullName>
    </recommendedName>
</protein>
<sequence>MRCRPQACAQGPSGAARGLPGRTVTAAQSRETLQRGTASTKDLPMKTLLTAALAATALLAACSHGTPQTAATHTYRCVDGSTLRATYPTTETATVHYQGASRTLQIVRSGSGARYTGDGWQWWTKGDTGTLSRLGADGYGDEVLAECQAP</sequence>
<dbReference type="InterPro" id="IPR036328">
    <property type="entry name" value="MliC_sf"/>
</dbReference>
<evidence type="ECO:0000313" key="8">
    <source>
        <dbReference type="Proteomes" id="UP000241829"/>
    </source>
</evidence>
<feature type="region of interest" description="Disordered" evidence="5">
    <location>
        <begin position="1"/>
        <end position="21"/>
    </location>
</feature>
<dbReference type="Gene3D" id="2.40.128.200">
    <property type="match status" value="1"/>
</dbReference>
<reference evidence="8" key="1">
    <citation type="submission" date="2018-03" db="EMBL/GenBank/DDBJ databases">
        <title>Genome sequencing of Melaminivora sp. strain SC2-7.</title>
        <authorList>
            <person name="Kim S.-J."/>
            <person name="Heo J."/>
            <person name="Ahn J.-H."/>
            <person name="Kwon S.-W."/>
        </authorList>
    </citation>
    <scope>NUCLEOTIDE SEQUENCE [LARGE SCALE GENOMIC DNA]</scope>
    <source>
        <strain evidence="8">SC2-7</strain>
    </source>
</reference>
<evidence type="ECO:0000256" key="5">
    <source>
        <dbReference type="SAM" id="MobiDB-lite"/>
    </source>
</evidence>
<keyword evidence="4" id="KW-0449">Lipoprotein</keyword>
<evidence type="ECO:0000256" key="3">
    <source>
        <dbReference type="ARBA" id="ARBA00023139"/>
    </source>
</evidence>
<dbReference type="InterPro" id="IPR018660">
    <property type="entry name" value="MliC"/>
</dbReference>
<keyword evidence="2" id="KW-0472">Membrane</keyword>
<evidence type="ECO:0000256" key="4">
    <source>
        <dbReference type="ARBA" id="ARBA00023288"/>
    </source>
</evidence>
<dbReference type="Pfam" id="PF09864">
    <property type="entry name" value="MliC"/>
    <property type="match status" value="1"/>
</dbReference>